<keyword evidence="2" id="KW-1185">Reference proteome</keyword>
<protein>
    <recommendedName>
        <fullName evidence="3">Lipoprotein</fullName>
    </recommendedName>
</protein>
<gene>
    <name evidence="1" type="ORF">CLV59_108129</name>
</gene>
<accession>A0A327VRD8</accession>
<proteinExistence type="predicted"/>
<dbReference type="PROSITE" id="PS51257">
    <property type="entry name" value="PROKAR_LIPOPROTEIN"/>
    <property type="match status" value="1"/>
</dbReference>
<sequence length="175" mass="19272">MERKPLTHPRRKKYSFLSVILLAAVMLGMSCHKSKNADPCEGVLSEGTPLMAGLIFIDKQTNELLLLSRNIDPATITITPVQSDIPAEKGAIVNQVGSPVHGALLFHVNDTKKGTFSYKITIPGVGSTMLSYTNQELKQDNPCHPYYIATVDTKIEDHPYTVTFSNAKLVFKITI</sequence>
<organism evidence="1 2">
    <name type="scientific">Chitinophaga dinghuensis</name>
    <dbReference type="NCBI Taxonomy" id="1539050"/>
    <lineage>
        <taxon>Bacteria</taxon>
        <taxon>Pseudomonadati</taxon>
        <taxon>Bacteroidota</taxon>
        <taxon>Chitinophagia</taxon>
        <taxon>Chitinophagales</taxon>
        <taxon>Chitinophagaceae</taxon>
        <taxon>Chitinophaga</taxon>
    </lineage>
</organism>
<dbReference type="OrthoDB" id="663862at2"/>
<dbReference type="RefSeq" id="WP_146616278.1">
    <property type="nucleotide sequence ID" value="NZ_QLMA01000008.1"/>
</dbReference>
<reference evidence="1 2" key="1">
    <citation type="submission" date="2018-06" db="EMBL/GenBank/DDBJ databases">
        <title>Genomic Encyclopedia of Archaeal and Bacterial Type Strains, Phase II (KMG-II): from individual species to whole genera.</title>
        <authorList>
            <person name="Goeker M."/>
        </authorList>
    </citation>
    <scope>NUCLEOTIDE SEQUENCE [LARGE SCALE GENOMIC DNA]</scope>
    <source>
        <strain evidence="1 2">DSM 29821</strain>
    </source>
</reference>
<dbReference type="AlphaFoldDB" id="A0A327VRD8"/>
<evidence type="ECO:0000313" key="1">
    <source>
        <dbReference type="EMBL" id="RAJ76610.1"/>
    </source>
</evidence>
<evidence type="ECO:0008006" key="3">
    <source>
        <dbReference type="Google" id="ProtNLM"/>
    </source>
</evidence>
<comment type="caution">
    <text evidence="1">The sequence shown here is derived from an EMBL/GenBank/DDBJ whole genome shotgun (WGS) entry which is preliminary data.</text>
</comment>
<dbReference type="Proteomes" id="UP000249819">
    <property type="component" value="Unassembled WGS sequence"/>
</dbReference>
<evidence type="ECO:0000313" key="2">
    <source>
        <dbReference type="Proteomes" id="UP000249819"/>
    </source>
</evidence>
<name>A0A327VRD8_9BACT</name>
<dbReference type="EMBL" id="QLMA01000008">
    <property type="protein sequence ID" value="RAJ76610.1"/>
    <property type="molecule type" value="Genomic_DNA"/>
</dbReference>